<evidence type="ECO:0000259" key="2">
    <source>
        <dbReference type="Pfam" id="PF01052"/>
    </source>
</evidence>
<keyword evidence="3" id="KW-0282">Flagellum</keyword>
<protein>
    <submittedName>
        <fullName evidence="3">FliM/FliN family flagellar motor switch protein</fullName>
    </submittedName>
</protein>
<keyword evidence="4" id="KW-1185">Reference proteome</keyword>
<evidence type="ECO:0000313" key="4">
    <source>
        <dbReference type="Proteomes" id="UP000663629"/>
    </source>
</evidence>
<feature type="region of interest" description="Disordered" evidence="1">
    <location>
        <begin position="1"/>
        <end position="27"/>
    </location>
</feature>
<reference evidence="3 4" key="1">
    <citation type="submission" date="2021-02" db="EMBL/GenBank/DDBJ databases">
        <title>Paracoccus methylovroum sp.nov., a new methanol and methylamine utilizing methylotrophic denitrifer.</title>
        <authorList>
            <person name="Timsy T."/>
            <person name="Behrendt U."/>
            <person name="Ulrich A."/>
            <person name="Spanner T."/>
            <person name="Foesel B.U."/>
            <person name="Horn M.A."/>
            <person name="Kolb S."/>
        </authorList>
    </citation>
    <scope>NUCLEOTIDE SEQUENCE [LARGE SCALE GENOMIC DNA]</scope>
    <source>
        <strain evidence="3 4">H4-D09</strain>
    </source>
</reference>
<organism evidence="3 4">
    <name type="scientific">Paracoccus methylovorus</name>
    <dbReference type="NCBI Taxonomy" id="2812658"/>
    <lineage>
        <taxon>Bacteria</taxon>
        <taxon>Pseudomonadati</taxon>
        <taxon>Pseudomonadota</taxon>
        <taxon>Alphaproteobacteria</taxon>
        <taxon>Rhodobacterales</taxon>
        <taxon>Paracoccaceae</taxon>
        <taxon>Paracoccus</taxon>
    </lineage>
</organism>
<feature type="region of interest" description="Disordered" evidence="1">
    <location>
        <begin position="349"/>
        <end position="378"/>
    </location>
</feature>
<feature type="compositionally biased region" description="Polar residues" evidence="1">
    <location>
        <begin position="1"/>
        <end position="11"/>
    </location>
</feature>
<accession>A0ABX7JLG1</accession>
<dbReference type="InterPro" id="IPR036429">
    <property type="entry name" value="SpoA-like_sf"/>
</dbReference>
<evidence type="ECO:0000313" key="3">
    <source>
        <dbReference type="EMBL" id="QRZ15077.1"/>
    </source>
</evidence>
<dbReference type="Proteomes" id="UP000663629">
    <property type="component" value="Chromosome 2"/>
</dbReference>
<name>A0ABX7JLG1_9RHOB</name>
<dbReference type="EMBL" id="CP070371">
    <property type="protein sequence ID" value="QRZ15077.1"/>
    <property type="molecule type" value="Genomic_DNA"/>
</dbReference>
<dbReference type="Gene3D" id="2.30.330.10">
    <property type="entry name" value="SpoA-like"/>
    <property type="match status" value="1"/>
</dbReference>
<feature type="region of interest" description="Disordered" evidence="1">
    <location>
        <begin position="33"/>
        <end position="52"/>
    </location>
</feature>
<gene>
    <name evidence="3" type="ORF">JWJ88_19235</name>
</gene>
<dbReference type="SUPFAM" id="SSF101801">
    <property type="entry name" value="Surface presentation of antigens (SPOA)"/>
    <property type="match status" value="1"/>
</dbReference>
<dbReference type="Pfam" id="PF01052">
    <property type="entry name" value="FliMN_C"/>
    <property type="match status" value="1"/>
</dbReference>
<feature type="domain" description="Flagellar motor switch protein FliN-like C-terminal" evidence="2">
    <location>
        <begin position="263"/>
        <end position="334"/>
    </location>
</feature>
<evidence type="ECO:0000256" key="1">
    <source>
        <dbReference type="SAM" id="MobiDB-lite"/>
    </source>
</evidence>
<sequence length="393" mass="42137">MESATRQQSGDPGQAGVERGGSATRASAQVLRRWIEQQGKTRTPAGPPAQQVPEFRLERAAATALARAAEKQQRLPVFVEKVELADMTLAELPELLPERALLAVVEGRRDALGVVAICPNLLAALIEMQAIGRVTSRPAQPRKPTRTDAVISADFVNALLAELGRECATRNDCPDFPAFCYATYMDDPRPLALMLEDGKMTRLSLHFRIGAGGQRDGHLMIALPAEISPGVELTQPGKGNPPPLPAIQPAPAMHPPTATSLAEEVQQAPIQLLGILCRRRLSLHHLRNLTPGSLLPLPQNVLDDARVETARGQILAHGRLGEKDGFHAVRLRNIGQGAVPDETTEIPCARQKDSVGASPDKESSSLEPKLPLTDIDRPDAFRATKAAAAATTG</sequence>
<keyword evidence="3" id="KW-0969">Cilium</keyword>
<keyword evidence="3" id="KW-0966">Cell projection</keyword>
<dbReference type="InterPro" id="IPR001543">
    <property type="entry name" value="FliN-like_C"/>
</dbReference>
<proteinExistence type="predicted"/>